<proteinExistence type="predicted"/>
<name>A0ACD5V5W4_AVESA</name>
<accession>A0ACD5V5W4</accession>
<keyword evidence="2" id="KW-1185">Reference proteome</keyword>
<protein>
    <submittedName>
        <fullName evidence="1">Uncharacterized protein</fullName>
    </submittedName>
</protein>
<reference evidence="1" key="2">
    <citation type="submission" date="2025-09" db="UniProtKB">
        <authorList>
            <consortium name="EnsemblPlants"/>
        </authorList>
    </citation>
    <scope>IDENTIFICATION</scope>
</reference>
<reference evidence="1" key="1">
    <citation type="submission" date="2021-05" db="EMBL/GenBank/DDBJ databases">
        <authorList>
            <person name="Scholz U."/>
            <person name="Mascher M."/>
            <person name="Fiebig A."/>
        </authorList>
    </citation>
    <scope>NUCLEOTIDE SEQUENCE [LARGE SCALE GENOMIC DNA]</scope>
</reference>
<evidence type="ECO:0000313" key="2">
    <source>
        <dbReference type="Proteomes" id="UP001732700"/>
    </source>
</evidence>
<dbReference type="EnsemblPlants" id="AVESA.00010b.r2.2DG0385670.2">
    <property type="protein sequence ID" value="AVESA.00010b.r2.2DG0385670.2.CDS"/>
    <property type="gene ID" value="AVESA.00010b.r2.2DG0385670"/>
</dbReference>
<organism evidence="1 2">
    <name type="scientific">Avena sativa</name>
    <name type="common">Oat</name>
    <dbReference type="NCBI Taxonomy" id="4498"/>
    <lineage>
        <taxon>Eukaryota</taxon>
        <taxon>Viridiplantae</taxon>
        <taxon>Streptophyta</taxon>
        <taxon>Embryophyta</taxon>
        <taxon>Tracheophyta</taxon>
        <taxon>Spermatophyta</taxon>
        <taxon>Magnoliopsida</taxon>
        <taxon>Liliopsida</taxon>
        <taxon>Poales</taxon>
        <taxon>Poaceae</taxon>
        <taxon>BOP clade</taxon>
        <taxon>Pooideae</taxon>
        <taxon>Poodae</taxon>
        <taxon>Poeae</taxon>
        <taxon>Poeae Chloroplast Group 1 (Aveneae type)</taxon>
        <taxon>Aveninae</taxon>
        <taxon>Avena</taxon>
    </lineage>
</organism>
<evidence type="ECO:0000313" key="1">
    <source>
        <dbReference type="EnsemblPlants" id="AVESA.00010b.r2.2DG0385670.2.CDS"/>
    </source>
</evidence>
<sequence>MTVLISDTDDSDVFEWNTDNEGEPSLAAALRSFDASGPSMLVQREMADKDGKIKFLEGMGFCRDDADKAITRCGVDASLDVLVDAISASQHEVRISDTDDSEEFEWDTDDEGEPSSAAVLRNFDAPGPSMLERREMADKDEKIKFLEVMGFRRDDADAAITRCGADASLDVLVDAISASQHEPTNRFSDSFGGRKKAKLMEEKRKLYGCGAQGNRPCHRLDGSQDKSMRLPYPMTGFSLPTDRNRLPPVNRMLPEKASGRPFFYYENVAQAPKYTWSTISETLYGIKPEFVDSKHICATARKRGYVHNLPLENRLRLPLPPKTILETFTDYEQWWPKWDERSKLNCLQTCKAPATVTEWIQLALASSSSPPPPSVQKQVIYLCKKWNLVWTGKNKAVPLEPSEMERLLGFPIHHTRGASNTERYKSLGNTFQVDTVTYHLSVLKRMFPNGMTVLSLFTGIGGAEVALHRLGIRLKAVVSVEKSEVNRRIFKSWWDQTEQQGMLIEFGEVESLSNELIESHTRRLGGFDLVIGGSPCNNLAGSNRHHRDGLQGTESALFFQYFRILRTVKSVMATMREEAAAHCCSSQEPR</sequence>
<dbReference type="Proteomes" id="UP001732700">
    <property type="component" value="Chromosome 2D"/>
</dbReference>